<name>A0A932I0V2_UNCTE</name>
<dbReference type="SUPFAM" id="SSF52172">
    <property type="entry name" value="CheY-like"/>
    <property type="match status" value="1"/>
</dbReference>
<sequence>MAVREPAAVPMSRGDVFLIDDDAHTAALLLKVLAREGYRAEACTEPEHALDKDLPFLPEVVLLDIMMPGLSGLDLARTLKQGFQNHPIRIVMLTARTEAEFVEQAARAGADDYLTKPIKRRELIGRLDRQVRALRAERAIGRIRRVLLEGGEPSAQLEAVLGALREMRVIQ</sequence>
<accession>A0A932I0V2</accession>
<proteinExistence type="predicted"/>
<evidence type="ECO:0000256" key="2">
    <source>
        <dbReference type="ARBA" id="ARBA00023012"/>
    </source>
</evidence>
<keyword evidence="1 6" id="KW-0597">Phosphoprotein</keyword>
<dbReference type="Pfam" id="PF00072">
    <property type="entry name" value="Response_reg"/>
    <property type="match status" value="1"/>
</dbReference>
<evidence type="ECO:0000313" key="8">
    <source>
        <dbReference type="EMBL" id="MBI3127712.1"/>
    </source>
</evidence>
<evidence type="ECO:0000313" key="9">
    <source>
        <dbReference type="Proteomes" id="UP000782312"/>
    </source>
</evidence>
<dbReference type="GO" id="GO:0000156">
    <property type="term" value="F:phosphorelay response regulator activity"/>
    <property type="evidence" value="ECO:0007669"/>
    <property type="project" value="TreeGrafter"/>
</dbReference>
<dbReference type="InterPro" id="IPR011006">
    <property type="entry name" value="CheY-like_superfamily"/>
</dbReference>
<dbReference type="InterPro" id="IPR039420">
    <property type="entry name" value="WalR-like"/>
</dbReference>
<dbReference type="GO" id="GO:0032993">
    <property type="term" value="C:protein-DNA complex"/>
    <property type="evidence" value="ECO:0007669"/>
    <property type="project" value="TreeGrafter"/>
</dbReference>
<dbReference type="Gene3D" id="3.40.50.2300">
    <property type="match status" value="1"/>
</dbReference>
<evidence type="ECO:0000256" key="3">
    <source>
        <dbReference type="ARBA" id="ARBA00023015"/>
    </source>
</evidence>
<keyword evidence="3" id="KW-0805">Transcription regulation</keyword>
<gene>
    <name evidence="8" type="ORF">HYZ11_08930</name>
</gene>
<comment type="caution">
    <text evidence="8">The sequence shown here is derived from an EMBL/GenBank/DDBJ whole genome shotgun (WGS) entry which is preliminary data.</text>
</comment>
<dbReference type="PROSITE" id="PS50110">
    <property type="entry name" value="RESPONSE_REGULATORY"/>
    <property type="match status" value="1"/>
</dbReference>
<dbReference type="EMBL" id="JACPUR010000019">
    <property type="protein sequence ID" value="MBI3127712.1"/>
    <property type="molecule type" value="Genomic_DNA"/>
</dbReference>
<dbReference type="CDD" id="cd17574">
    <property type="entry name" value="REC_OmpR"/>
    <property type="match status" value="1"/>
</dbReference>
<evidence type="ECO:0000256" key="4">
    <source>
        <dbReference type="ARBA" id="ARBA00023125"/>
    </source>
</evidence>
<feature type="modified residue" description="4-aspartylphosphate" evidence="6">
    <location>
        <position position="64"/>
    </location>
</feature>
<evidence type="ECO:0000256" key="6">
    <source>
        <dbReference type="PROSITE-ProRule" id="PRU00169"/>
    </source>
</evidence>
<dbReference type="Proteomes" id="UP000782312">
    <property type="component" value="Unassembled WGS sequence"/>
</dbReference>
<dbReference type="PANTHER" id="PTHR48111">
    <property type="entry name" value="REGULATOR OF RPOS"/>
    <property type="match status" value="1"/>
</dbReference>
<dbReference type="GO" id="GO:0000976">
    <property type="term" value="F:transcription cis-regulatory region binding"/>
    <property type="evidence" value="ECO:0007669"/>
    <property type="project" value="TreeGrafter"/>
</dbReference>
<dbReference type="GO" id="GO:0006355">
    <property type="term" value="P:regulation of DNA-templated transcription"/>
    <property type="evidence" value="ECO:0007669"/>
    <property type="project" value="TreeGrafter"/>
</dbReference>
<dbReference type="InterPro" id="IPR001789">
    <property type="entry name" value="Sig_transdc_resp-reg_receiver"/>
</dbReference>
<dbReference type="PANTHER" id="PTHR48111:SF1">
    <property type="entry name" value="TWO-COMPONENT RESPONSE REGULATOR ORR33"/>
    <property type="match status" value="1"/>
</dbReference>
<keyword evidence="4" id="KW-0238">DNA-binding</keyword>
<evidence type="ECO:0000259" key="7">
    <source>
        <dbReference type="PROSITE" id="PS50110"/>
    </source>
</evidence>
<organism evidence="8 9">
    <name type="scientific">Tectimicrobiota bacterium</name>
    <dbReference type="NCBI Taxonomy" id="2528274"/>
    <lineage>
        <taxon>Bacteria</taxon>
        <taxon>Pseudomonadati</taxon>
        <taxon>Nitrospinota/Tectimicrobiota group</taxon>
        <taxon>Candidatus Tectimicrobiota</taxon>
    </lineage>
</organism>
<reference evidence="8" key="1">
    <citation type="submission" date="2020-07" db="EMBL/GenBank/DDBJ databases">
        <title>Huge and variable diversity of episymbiotic CPR bacteria and DPANN archaea in groundwater ecosystems.</title>
        <authorList>
            <person name="He C.Y."/>
            <person name="Keren R."/>
            <person name="Whittaker M."/>
            <person name="Farag I.F."/>
            <person name="Doudna J."/>
            <person name="Cate J.H.D."/>
            <person name="Banfield J.F."/>
        </authorList>
    </citation>
    <scope>NUCLEOTIDE SEQUENCE</scope>
    <source>
        <strain evidence="8">NC_groundwater_763_Ag_S-0.2um_68_21</strain>
    </source>
</reference>
<dbReference type="SMART" id="SM00448">
    <property type="entry name" value="REC"/>
    <property type="match status" value="1"/>
</dbReference>
<dbReference type="AlphaFoldDB" id="A0A932I0V2"/>
<dbReference type="GO" id="GO:0005829">
    <property type="term" value="C:cytosol"/>
    <property type="evidence" value="ECO:0007669"/>
    <property type="project" value="TreeGrafter"/>
</dbReference>
<keyword evidence="2" id="KW-0902">Two-component regulatory system</keyword>
<protein>
    <submittedName>
        <fullName evidence="8">Response regulator</fullName>
    </submittedName>
</protein>
<evidence type="ECO:0000256" key="1">
    <source>
        <dbReference type="ARBA" id="ARBA00022553"/>
    </source>
</evidence>
<feature type="domain" description="Response regulatory" evidence="7">
    <location>
        <begin position="15"/>
        <end position="131"/>
    </location>
</feature>
<keyword evidence="5" id="KW-0804">Transcription</keyword>
<evidence type="ECO:0000256" key="5">
    <source>
        <dbReference type="ARBA" id="ARBA00023163"/>
    </source>
</evidence>